<dbReference type="GO" id="GO:0007007">
    <property type="term" value="P:inner mitochondrial membrane organization"/>
    <property type="evidence" value="ECO:0007669"/>
    <property type="project" value="TreeGrafter"/>
</dbReference>
<evidence type="ECO:0000256" key="1">
    <source>
        <dbReference type="ARBA" id="ARBA00004137"/>
    </source>
</evidence>
<evidence type="ECO:0000256" key="4">
    <source>
        <dbReference type="ARBA" id="ARBA00022787"/>
    </source>
</evidence>
<dbReference type="InterPro" id="IPR000872">
    <property type="entry name" value="Tafazzin"/>
</dbReference>
<keyword evidence="8" id="KW-0472">Membrane</keyword>
<evidence type="ECO:0000256" key="12">
    <source>
        <dbReference type="ARBA" id="ARBA00049543"/>
    </source>
</evidence>
<evidence type="ECO:0000256" key="3">
    <source>
        <dbReference type="ARBA" id="ARBA00022679"/>
    </source>
</evidence>
<dbReference type="OrthoDB" id="193467at2759"/>
<dbReference type="GO" id="GO:0005741">
    <property type="term" value="C:mitochondrial outer membrane"/>
    <property type="evidence" value="ECO:0007669"/>
    <property type="project" value="UniProtKB-SubCell"/>
</dbReference>
<evidence type="ECO:0000256" key="6">
    <source>
        <dbReference type="ARBA" id="ARBA00023098"/>
    </source>
</evidence>
<evidence type="ECO:0000256" key="2">
    <source>
        <dbReference type="ARBA" id="ARBA00010524"/>
    </source>
</evidence>
<feature type="domain" description="Phospholipid/glycerol acyltransferase" evidence="14">
    <location>
        <begin position="69"/>
        <end position="206"/>
    </location>
</feature>
<evidence type="ECO:0000256" key="7">
    <source>
        <dbReference type="ARBA" id="ARBA00023128"/>
    </source>
</evidence>
<comment type="similarity">
    <text evidence="2 13">Belongs to the taffazin family.</text>
</comment>
<dbReference type="GO" id="GO:0047184">
    <property type="term" value="F:1-acylglycerophosphocholine O-acyltransferase activity"/>
    <property type="evidence" value="ECO:0007669"/>
    <property type="project" value="TreeGrafter"/>
</dbReference>
<keyword evidence="5" id="KW-0999">Mitochondrion inner membrane</keyword>
<evidence type="ECO:0000313" key="15">
    <source>
        <dbReference type="EMBL" id="KAA0183364.1"/>
    </source>
</evidence>
<keyword evidence="6" id="KW-0443">Lipid metabolism</keyword>
<proteinExistence type="inferred from homology"/>
<reference evidence="15" key="3">
    <citation type="submission" date="2019-06" db="EMBL/GenBank/DDBJ databases">
        <authorList>
            <person name="Poynton C."/>
            <person name="Hasenbein S."/>
            <person name="Benoit J.B."/>
            <person name="Sepulveda M.S."/>
            <person name="Poelchau M.F."/>
            <person name="Murali S.C."/>
            <person name="Chen S."/>
            <person name="Glastad K.M."/>
            <person name="Werren J.H."/>
            <person name="Vineis J.H."/>
            <person name="Bowen J.L."/>
            <person name="Friedrich M."/>
            <person name="Jones J."/>
            <person name="Robertson H.M."/>
            <person name="Feyereisen R."/>
            <person name="Mechler-Hickson A."/>
            <person name="Mathers N."/>
            <person name="Lee C.E."/>
            <person name="Colbourne J.K."/>
            <person name="Biales A."/>
            <person name="Johnston J.S."/>
            <person name="Wellborn G.A."/>
            <person name="Rosendale A.J."/>
            <person name="Cridge A.G."/>
            <person name="Munoz-Torres M.C."/>
            <person name="Bain P.A."/>
            <person name="Manny A.R."/>
            <person name="Major K.M."/>
            <person name="Lambert F.N."/>
            <person name="Vulpe C.D."/>
            <person name="Tuck P."/>
            <person name="Blalock B.J."/>
            <person name="Lin Y.-Y."/>
            <person name="Smith M.E."/>
            <person name="Ochoa-Acuna H."/>
            <person name="Chen M.-J.M."/>
            <person name="Childers C.P."/>
            <person name="Qu J."/>
            <person name="Dugan S."/>
            <person name="Lee S.L."/>
            <person name="Chao H."/>
            <person name="Dinh H."/>
            <person name="Han Y."/>
            <person name="Doddapaneni H."/>
            <person name="Worley K.C."/>
            <person name="Muzny D.M."/>
            <person name="Gibbs R.A."/>
            <person name="Richards S."/>
        </authorList>
    </citation>
    <scope>NUCLEOTIDE SEQUENCE</scope>
    <source>
        <strain evidence="15">HAZT.00-mixed</strain>
        <tissue evidence="15">Whole organism</tissue>
    </source>
</reference>
<keyword evidence="4" id="KW-1000">Mitochondrion outer membrane</keyword>
<comment type="subcellular location">
    <subcellularLocation>
        <location evidence="1">Mitochondrion inner membrane</location>
        <topology evidence="1">Peripheral membrane protein</topology>
        <orientation evidence="1">Intermembrane side</orientation>
    </subcellularLocation>
    <subcellularLocation>
        <location evidence="10">Mitochondrion outer membrane</location>
        <topology evidence="10">Peripheral membrane protein</topology>
        <orientation evidence="10">Intermembrane side</orientation>
    </subcellularLocation>
</comment>
<dbReference type="GO" id="GO:0035965">
    <property type="term" value="P:cardiolipin acyl-chain remodeling"/>
    <property type="evidence" value="ECO:0007669"/>
    <property type="project" value="TreeGrafter"/>
</dbReference>
<dbReference type="PRINTS" id="PR00979">
    <property type="entry name" value="TAFAZZIN"/>
</dbReference>
<evidence type="ECO:0000256" key="10">
    <source>
        <dbReference type="ARBA" id="ARBA00024323"/>
    </source>
</evidence>
<keyword evidence="9" id="KW-0012">Acyltransferase</keyword>
<reference evidence="15" key="2">
    <citation type="journal article" date="2018" name="Environ. Sci. Technol.">
        <title>The Toxicogenome of Hyalella azteca: A Model for Sediment Ecotoxicology and Evolutionary Toxicology.</title>
        <authorList>
            <person name="Poynton H.C."/>
            <person name="Hasenbein S."/>
            <person name="Benoit J.B."/>
            <person name="Sepulveda M.S."/>
            <person name="Poelchau M.F."/>
            <person name="Hughes D.S.T."/>
            <person name="Murali S.C."/>
            <person name="Chen S."/>
            <person name="Glastad K.M."/>
            <person name="Goodisman M.A.D."/>
            <person name="Werren J.H."/>
            <person name="Vineis J.H."/>
            <person name="Bowen J.L."/>
            <person name="Friedrich M."/>
            <person name="Jones J."/>
            <person name="Robertson H.M."/>
            <person name="Feyereisen R."/>
            <person name="Mechler-Hickson A."/>
            <person name="Mathers N."/>
            <person name="Lee C.E."/>
            <person name="Colbourne J.K."/>
            <person name="Biales A."/>
            <person name="Johnston J.S."/>
            <person name="Wellborn G.A."/>
            <person name="Rosendale A.J."/>
            <person name="Cridge A.G."/>
            <person name="Munoz-Torres M.C."/>
            <person name="Bain P.A."/>
            <person name="Manny A.R."/>
            <person name="Major K.M."/>
            <person name="Lambert F.N."/>
            <person name="Vulpe C.D."/>
            <person name="Tuck P."/>
            <person name="Blalock B.J."/>
            <person name="Lin Y.Y."/>
            <person name="Smith M.E."/>
            <person name="Ochoa-Acuna H."/>
            <person name="Chen M.M."/>
            <person name="Childers C.P."/>
            <person name="Qu J."/>
            <person name="Dugan S."/>
            <person name="Lee S.L."/>
            <person name="Chao H."/>
            <person name="Dinh H."/>
            <person name="Han Y."/>
            <person name="Doddapaneni H."/>
            <person name="Worley K.C."/>
            <person name="Muzny D.M."/>
            <person name="Gibbs R.A."/>
            <person name="Richards S."/>
        </authorList>
    </citation>
    <scope>NUCLEOTIDE SEQUENCE</scope>
    <source>
        <strain evidence="15">HAZT.00-mixed</strain>
        <tissue evidence="15">Whole organism</tissue>
    </source>
</reference>
<comment type="caution">
    <text evidence="15">The sequence shown here is derived from an EMBL/GenBank/DDBJ whole genome shotgun (WGS) entry which is preliminary data.</text>
</comment>
<dbReference type="Proteomes" id="UP000711488">
    <property type="component" value="Unassembled WGS sequence"/>
</dbReference>
<evidence type="ECO:0000256" key="13">
    <source>
        <dbReference type="RuleBase" id="RU365062"/>
    </source>
</evidence>
<dbReference type="CDD" id="cd07989">
    <property type="entry name" value="LPLAT_AGPAT-like"/>
    <property type="match status" value="1"/>
</dbReference>
<evidence type="ECO:0000256" key="5">
    <source>
        <dbReference type="ARBA" id="ARBA00022792"/>
    </source>
</evidence>
<dbReference type="SMART" id="SM00563">
    <property type="entry name" value="PlsC"/>
    <property type="match status" value="1"/>
</dbReference>
<dbReference type="Pfam" id="PF01553">
    <property type="entry name" value="Acyltransferase"/>
    <property type="match status" value="1"/>
</dbReference>
<keyword evidence="3" id="KW-0808">Transferase</keyword>
<dbReference type="PANTHER" id="PTHR12497:SF0">
    <property type="entry name" value="TAFAZZIN"/>
    <property type="match status" value="1"/>
</dbReference>
<gene>
    <name evidence="15" type="ORF">HAZT_HAZT001828</name>
</gene>
<comment type="catalytic activity">
    <reaction evidence="11">
        <text>1'-[1,2-diacyl-sn-glycero-3-phospho],3'-[1-acyl-sn-glycero-3-phospho]-glycerol + a 1,2-diacyl-sn-glycero-3-phosphocholine = a cardiolipin + a 1-acyl-sn-glycero-3-phosphocholine</text>
        <dbReference type="Rhea" id="RHEA:33731"/>
        <dbReference type="ChEBI" id="CHEBI:57643"/>
        <dbReference type="ChEBI" id="CHEBI:58168"/>
        <dbReference type="ChEBI" id="CHEBI:62237"/>
        <dbReference type="ChEBI" id="CHEBI:64743"/>
    </reaction>
    <physiologicalReaction direction="left-to-right" evidence="11">
        <dbReference type="Rhea" id="RHEA:33732"/>
    </physiologicalReaction>
    <physiologicalReaction direction="right-to-left" evidence="11">
        <dbReference type="Rhea" id="RHEA:33733"/>
    </physiologicalReaction>
</comment>
<dbReference type="GO" id="GO:0005743">
    <property type="term" value="C:mitochondrial inner membrane"/>
    <property type="evidence" value="ECO:0007669"/>
    <property type="project" value="UniProtKB-SubCell"/>
</dbReference>
<dbReference type="InterPro" id="IPR002123">
    <property type="entry name" value="Plipid/glycerol_acylTrfase"/>
</dbReference>
<accession>A0A6A0GNV4</accession>
<dbReference type="PANTHER" id="PTHR12497">
    <property type="entry name" value="TAZ PROTEIN TAFAZZIN"/>
    <property type="match status" value="1"/>
</dbReference>
<dbReference type="EMBL" id="JQDR03017807">
    <property type="protein sequence ID" value="KAA0183364.1"/>
    <property type="molecule type" value="Genomic_DNA"/>
</dbReference>
<dbReference type="SUPFAM" id="SSF69593">
    <property type="entry name" value="Glycerol-3-phosphate (1)-acyltransferase"/>
    <property type="match status" value="1"/>
</dbReference>
<name>A0A6A0GNV4_HYAAZ</name>
<reference evidence="15" key="1">
    <citation type="submission" date="2014-08" db="EMBL/GenBank/DDBJ databases">
        <authorList>
            <person name="Murali S."/>
            <person name="Richards S."/>
            <person name="Bandaranaike D."/>
            <person name="Bellair M."/>
            <person name="Blankenburg K."/>
            <person name="Chao H."/>
            <person name="Dinh H."/>
            <person name="Doddapaneni H."/>
            <person name="Dugan-Rocha S."/>
            <person name="Elkadiri S."/>
            <person name="Gnanaolivu R."/>
            <person name="Hughes D."/>
            <person name="Lee S."/>
            <person name="Li M."/>
            <person name="Ming W."/>
            <person name="Munidasa M."/>
            <person name="Muniz J."/>
            <person name="Nguyen L."/>
            <person name="Osuji N."/>
            <person name="Pu L.-L."/>
            <person name="Puazo M."/>
            <person name="Skinner E."/>
            <person name="Qu C."/>
            <person name="Quiroz J."/>
            <person name="Raj R."/>
            <person name="Weissenberger G."/>
            <person name="Xin Y."/>
            <person name="Zou X."/>
            <person name="Han Y."/>
            <person name="Worley K."/>
            <person name="Muzny D."/>
            <person name="Gibbs R."/>
        </authorList>
    </citation>
    <scope>NUCLEOTIDE SEQUENCE</scope>
    <source>
        <strain evidence="15">HAZT.00-mixed</strain>
        <tissue evidence="15">Whole organism</tissue>
    </source>
</reference>
<organism evidence="15">
    <name type="scientific">Hyalella azteca</name>
    <name type="common">Amphipod</name>
    <dbReference type="NCBI Taxonomy" id="294128"/>
    <lineage>
        <taxon>Eukaryota</taxon>
        <taxon>Metazoa</taxon>
        <taxon>Ecdysozoa</taxon>
        <taxon>Arthropoda</taxon>
        <taxon>Crustacea</taxon>
        <taxon>Multicrustacea</taxon>
        <taxon>Malacostraca</taxon>
        <taxon>Eumalacostraca</taxon>
        <taxon>Peracarida</taxon>
        <taxon>Amphipoda</taxon>
        <taxon>Senticaudata</taxon>
        <taxon>Talitrida</taxon>
        <taxon>Talitroidea</taxon>
        <taxon>Hyalellidae</taxon>
        <taxon>Hyalella</taxon>
    </lineage>
</organism>
<evidence type="ECO:0000256" key="8">
    <source>
        <dbReference type="ARBA" id="ARBA00023136"/>
    </source>
</evidence>
<evidence type="ECO:0000256" key="11">
    <source>
        <dbReference type="ARBA" id="ARBA00047906"/>
    </source>
</evidence>
<sequence length="278" mass="31633">MAPDTLRFGWPFPEMNAGVPSSFVTRSSAIVPIVGTLSKVWLCYLNSVTVHNGSTFSWWVNKRPRDQPLITVSNHHSCMDDPFLYDINKIFPSILPWKSLWSAHLMRWSLAAHDIVFTTRSLNWFFSSGKCVPCIRGNGVFQASMDFCCSRLREGSWVHIFPEGKVNEKKEILRLKWGIGRLIYDCCDLARFPGKAPIILIIYHLGMDSVLPNTRPFIPRVGKRVTIVVGEPLDTGPLLAQLSHDKVSKHEAMKRITDWLEIEFRKLGARTAELHAQT</sequence>
<evidence type="ECO:0000259" key="14">
    <source>
        <dbReference type="SMART" id="SM00563"/>
    </source>
</evidence>
<keyword evidence="7" id="KW-0496">Mitochondrion</keyword>
<dbReference type="AlphaFoldDB" id="A0A6A0GNV4"/>
<evidence type="ECO:0000256" key="9">
    <source>
        <dbReference type="ARBA" id="ARBA00023315"/>
    </source>
</evidence>
<comment type="catalytic activity">
    <reaction evidence="12">
        <text>1,2-di-(9Z-octadecenoyl)-sn-glycero-3-phosphocholine + 1-hexadecanoyl-sn-glycero-3-phosphocholine = 1-hexadecanoyl-2-(9Z-octadecenoyl)-sn-glycero-3-phosphocholine + 1-(9Z-octadecenoyl)-sn-glycero-3-phosphocholine</text>
        <dbReference type="Rhea" id="RHEA:43816"/>
        <dbReference type="ChEBI" id="CHEBI:28610"/>
        <dbReference type="ChEBI" id="CHEBI:72998"/>
        <dbReference type="ChEBI" id="CHEBI:73001"/>
        <dbReference type="ChEBI" id="CHEBI:74669"/>
    </reaction>
    <physiologicalReaction direction="left-to-right" evidence="12">
        <dbReference type="Rhea" id="RHEA:43817"/>
    </physiologicalReaction>
    <physiologicalReaction direction="right-to-left" evidence="12">
        <dbReference type="Rhea" id="RHEA:43818"/>
    </physiologicalReaction>
</comment>
<protein>
    <recommendedName>
        <fullName evidence="13">Tafazzin family protein</fullName>
    </recommendedName>
</protein>